<feature type="transmembrane region" description="Helical" evidence="5">
    <location>
        <begin position="161"/>
        <end position="183"/>
    </location>
</feature>
<evidence type="ECO:0000256" key="5">
    <source>
        <dbReference type="SAM" id="Phobius"/>
    </source>
</evidence>
<organism evidence="6 7">
    <name type="scientific">Mycoplasma mobile (strain ATCC 43663 / 163K / NCTC 11711)</name>
    <name type="common">Mesomycoplasma mobile</name>
    <dbReference type="NCBI Taxonomy" id="267748"/>
    <lineage>
        <taxon>Bacteria</taxon>
        <taxon>Bacillati</taxon>
        <taxon>Mycoplasmatota</taxon>
        <taxon>Mycoplasmoidales</taxon>
        <taxon>Metamycoplasmataceae</taxon>
        <taxon>Mesomycoplasma</taxon>
    </lineage>
</organism>
<dbReference type="KEGG" id="mmo:MMOB4430"/>
<evidence type="ECO:0000256" key="4">
    <source>
        <dbReference type="ARBA" id="ARBA00023136"/>
    </source>
</evidence>
<evidence type="ECO:0000256" key="3">
    <source>
        <dbReference type="ARBA" id="ARBA00022989"/>
    </source>
</evidence>
<feature type="transmembrane region" description="Helical" evidence="5">
    <location>
        <begin position="26"/>
        <end position="50"/>
    </location>
</feature>
<dbReference type="eggNOG" id="COG0670">
    <property type="taxonomic scope" value="Bacteria"/>
</dbReference>
<keyword evidence="2 5" id="KW-0812">Transmembrane</keyword>
<reference evidence="6 7" key="1">
    <citation type="journal article" date="2004" name="Genome Res.">
        <title>The complete genome and proteome of Mycoplasma mobile.</title>
        <authorList>
            <person name="Jaffe J.D."/>
            <person name="Stange-Thomann N."/>
            <person name="Smith C."/>
            <person name="DeCaprio D."/>
            <person name="Fisher S."/>
            <person name="Butler J."/>
            <person name="Calvo S."/>
            <person name="Elkins T."/>
            <person name="FitzGerald M.G."/>
            <person name="Hafez N."/>
            <person name="Kodira C.D."/>
            <person name="Major J."/>
            <person name="Wang S."/>
            <person name="Wilkinson J."/>
            <person name="Nicol R."/>
            <person name="Nusbaum C."/>
            <person name="Birren B."/>
            <person name="Berg H.C."/>
            <person name="Church G.M."/>
        </authorList>
    </citation>
    <scope>NUCLEOTIDE SEQUENCE [LARGE SCALE GENOMIC DNA]</scope>
    <source>
        <strain evidence="7">ATCC 43663 / 163K / NCTC 11711</strain>
    </source>
</reference>
<gene>
    <name evidence="6" type="ordered locus">MMOB4430</name>
</gene>
<dbReference type="GO" id="GO:0016020">
    <property type="term" value="C:membrane"/>
    <property type="evidence" value="ECO:0007669"/>
    <property type="project" value="UniProtKB-SubCell"/>
</dbReference>
<dbReference type="InterPro" id="IPR006214">
    <property type="entry name" value="Bax_inhibitor_1-related"/>
</dbReference>
<accession>Q6KHK1</accession>
<dbReference type="NCBIfam" id="NF045951">
    <property type="entry name" value="MAG0110_fam"/>
    <property type="match status" value="1"/>
</dbReference>
<feature type="transmembrane region" description="Helical" evidence="5">
    <location>
        <begin position="97"/>
        <end position="122"/>
    </location>
</feature>
<dbReference type="RefSeq" id="WP_011264963.1">
    <property type="nucleotide sequence ID" value="NC_006908.1"/>
</dbReference>
<proteinExistence type="predicted"/>
<evidence type="ECO:0000256" key="1">
    <source>
        <dbReference type="ARBA" id="ARBA00004141"/>
    </source>
</evidence>
<dbReference type="EMBL" id="AE017308">
    <property type="protein sequence ID" value="AAT27929.1"/>
    <property type="molecule type" value="Genomic_DNA"/>
</dbReference>
<dbReference type="AlphaFoldDB" id="Q6KHK1"/>
<keyword evidence="4 5" id="KW-0472">Membrane</keyword>
<keyword evidence="7" id="KW-1185">Reference proteome</keyword>
<feature type="transmembrane region" description="Helical" evidence="5">
    <location>
        <begin position="190"/>
        <end position="211"/>
    </location>
</feature>
<feature type="transmembrane region" description="Helical" evidence="5">
    <location>
        <begin position="231"/>
        <end position="254"/>
    </location>
</feature>
<keyword evidence="3 5" id="KW-1133">Transmembrane helix</keyword>
<name>Q6KHK1_MYCM1</name>
<feature type="transmembrane region" description="Helical" evidence="5">
    <location>
        <begin position="134"/>
        <end position="155"/>
    </location>
</feature>
<evidence type="ECO:0000256" key="2">
    <source>
        <dbReference type="ARBA" id="ARBA00022692"/>
    </source>
</evidence>
<dbReference type="STRING" id="267748.MMOB4430"/>
<comment type="subcellular location">
    <subcellularLocation>
        <location evidence="1">Membrane</location>
        <topology evidence="1">Multi-pass membrane protein</topology>
    </subcellularLocation>
</comment>
<dbReference type="OrthoDB" id="401124at2"/>
<evidence type="ECO:0000313" key="7">
    <source>
        <dbReference type="Proteomes" id="UP000009072"/>
    </source>
</evidence>
<dbReference type="Proteomes" id="UP000009072">
    <property type="component" value="Chromosome"/>
</dbReference>
<evidence type="ECO:0000313" key="6">
    <source>
        <dbReference type="EMBL" id="AAT27929.1"/>
    </source>
</evidence>
<sequence>MTNNANIFNFRKKTLSYTYTKNSNKLLSFTLMWFGLAISLVLLFALSVTFNEGLRNIFINFISSSDIGITSFWIIGSLLQFVLVFLINYLVNKNKSLFSIVFAFLIFVLIESFIVSFIFLIYSGNSIEFGRNILLALLIPFGILIFMGILGYFKIFNFSKLVPILTFGTFTLIIIGVLFWWIFSDILVSIYSVLGILIFSGWIGFDLYVIRKTNDHMVNTDNYSNLDFLKISIIFALKLFIDFINLVLFALRFFRR</sequence>
<dbReference type="Pfam" id="PF01027">
    <property type="entry name" value="Bax1-I"/>
    <property type="match status" value="1"/>
</dbReference>
<protein>
    <submittedName>
        <fullName evidence="6">Conserved hypothetical membrane protein</fullName>
    </submittedName>
</protein>
<feature type="transmembrane region" description="Helical" evidence="5">
    <location>
        <begin position="71"/>
        <end position="91"/>
    </location>
</feature>
<dbReference type="HOGENOM" id="CLU_1060980_0_0_14"/>